<dbReference type="AlphaFoldDB" id="A0A8T2JZU9"/>
<evidence type="ECO:0000313" key="3">
    <source>
        <dbReference type="Proteomes" id="UP000812440"/>
    </source>
</evidence>
<dbReference type="OrthoDB" id="6510268at2759"/>
<feature type="compositionally biased region" description="Polar residues" evidence="1">
    <location>
        <begin position="749"/>
        <end position="775"/>
    </location>
</feature>
<feature type="region of interest" description="Disordered" evidence="1">
    <location>
        <begin position="810"/>
        <end position="871"/>
    </location>
</feature>
<feature type="region of interest" description="Disordered" evidence="1">
    <location>
        <begin position="17"/>
        <end position="38"/>
    </location>
</feature>
<feature type="compositionally biased region" description="Basic residues" evidence="1">
    <location>
        <begin position="855"/>
        <end position="871"/>
    </location>
</feature>
<feature type="region of interest" description="Disordered" evidence="1">
    <location>
        <begin position="742"/>
        <end position="776"/>
    </location>
</feature>
<dbReference type="Proteomes" id="UP000812440">
    <property type="component" value="Chromosome 2"/>
</dbReference>
<dbReference type="PANTHER" id="PTHR33066:SF2">
    <property type="entry name" value="FILAGGRIN-2-LIKE"/>
    <property type="match status" value="1"/>
</dbReference>
<evidence type="ECO:0000313" key="2">
    <source>
        <dbReference type="EMBL" id="KAG8450669.1"/>
    </source>
</evidence>
<keyword evidence="3" id="KW-1185">Reference proteome</keyword>
<accession>A0A8T2JZU9</accession>
<feature type="region of interest" description="Disordered" evidence="1">
    <location>
        <begin position="237"/>
        <end position="269"/>
    </location>
</feature>
<protein>
    <submittedName>
        <fullName evidence="2">Uncharacterized protein</fullName>
    </submittedName>
</protein>
<comment type="caution">
    <text evidence="2">The sequence shown here is derived from an EMBL/GenBank/DDBJ whole genome shotgun (WGS) entry which is preliminary data.</text>
</comment>
<proteinExistence type="predicted"/>
<name>A0A8T2JZU9_9PIPI</name>
<feature type="region of interest" description="Disordered" evidence="1">
    <location>
        <begin position="440"/>
        <end position="466"/>
    </location>
</feature>
<gene>
    <name evidence="2" type="ORF">GDO86_003084</name>
</gene>
<evidence type="ECO:0000256" key="1">
    <source>
        <dbReference type="SAM" id="MobiDB-lite"/>
    </source>
</evidence>
<feature type="compositionally biased region" description="Polar residues" evidence="1">
    <location>
        <begin position="811"/>
        <end position="823"/>
    </location>
</feature>
<dbReference type="PANTHER" id="PTHR33066">
    <property type="entry name" value="INTEGRASE_SAM-LIKE_N DOMAIN-CONTAINING PROTEIN"/>
    <property type="match status" value="1"/>
</dbReference>
<feature type="compositionally biased region" description="Basic and acidic residues" evidence="1">
    <location>
        <begin position="237"/>
        <end position="247"/>
    </location>
</feature>
<dbReference type="EMBL" id="JAACNH010000002">
    <property type="protein sequence ID" value="KAG8450669.1"/>
    <property type="molecule type" value="Genomic_DNA"/>
</dbReference>
<feature type="compositionally biased region" description="Polar residues" evidence="1">
    <location>
        <begin position="450"/>
        <end position="466"/>
    </location>
</feature>
<dbReference type="Pfam" id="PF15229">
    <property type="entry name" value="POM121"/>
    <property type="match status" value="1"/>
</dbReference>
<feature type="compositionally biased region" description="Polar residues" evidence="1">
    <location>
        <begin position="248"/>
        <end position="258"/>
    </location>
</feature>
<sequence length="871" mass="92823">MPSGRIGGSVVIPPGVCLSTHSHDPSGPQKDQTGKDTNDIHCSQVAKKVLVLGSAKDVSGKSVASTSTTGPTLSRAFIPSGSQASQFDVVAVESAVLKKRGIPLSVIPTMLAARKPSSSKVYHRIWQSKEDQFETGFRPLLDLTNDAQWSTTFTPDKLREVQALKDDDWERSSSSFTSSETSLKRKIITVPGHNEITSSLSSSKHLLQKRKRTMETSRCDTPNSLIKMREDQVETAHLTPTEKKTMTTDEQTVEGTPSPNEPPRKRKGNLPWKRHVHLICPERPDEFYKLPPGPIPGYSVTQADYDAAKEAVRQRFLKLFEPSAQSAPSSALESSSLQTSLTSQALIVSGSSLLHTQGVSETQKTDTSGQNIPVSSYNFNSSFSDAKPSVVSSTTTPIFSTNATVTSTLPPSLASVQQKSESPKSSLLQILSKSEENTQSTVFKPIFEPRQSTNNPPNTSGLSSTTTATFMPIFGNSSIPETQSNTFKPILKDPCSQTVSSPFVFKSTNSTVSTLSLLSDKVNSTHANNPSKPNVIFSATTSNNTMTTSSGFAPIFGVDSQTKTVSSVGQDSTLKANTRFGVLNSTSTASVTNASLQQASTFRTATFATTSNPPTISNNTTGISGTSIQANIPTTTSFPNFGIQMGKNVFSAQNPFGNNQSKVATSVQSAAKTTSSFGITTSANLQSTAGNSGSALNTAIPFNSGPQSNNPTDSNLFNCVAQTGIGTPNKSTSFIFGNQKKVEDKNQPAFGQSTNTVPFQPMTPTQNFSSSTTAFTPIATAPGQSSAATSFLSMTPVQGFSVSSTTFTSTQQAVGPSPTSGQFPSVFPTPFNSAAASFSQNSNFFSHGIQPKPKPTARHKLHTRRPHQRKK</sequence>
<reference evidence="2" key="1">
    <citation type="thesis" date="2020" institute="ProQuest LLC" country="789 East Eisenhower Parkway, Ann Arbor, MI, USA">
        <title>Comparative Genomics and Chromosome Evolution.</title>
        <authorList>
            <person name="Mudd A.B."/>
        </authorList>
    </citation>
    <scope>NUCLEOTIDE SEQUENCE</scope>
    <source>
        <strain evidence="2">Female2</strain>
        <tissue evidence="2">Blood</tissue>
    </source>
</reference>
<organism evidence="2 3">
    <name type="scientific">Hymenochirus boettgeri</name>
    <name type="common">Congo dwarf clawed frog</name>
    <dbReference type="NCBI Taxonomy" id="247094"/>
    <lineage>
        <taxon>Eukaryota</taxon>
        <taxon>Metazoa</taxon>
        <taxon>Chordata</taxon>
        <taxon>Craniata</taxon>
        <taxon>Vertebrata</taxon>
        <taxon>Euteleostomi</taxon>
        <taxon>Amphibia</taxon>
        <taxon>Batrachia</taxon>
        <taxon>Anura</taxon>
        <taxon>Pipoidea</taxon>
        <taxon>Pipidae</taxon>
        <taxon>Pipinae</taxon>
        <taxon>Hymenochirus</taxon>
    </lineage>
</organism>
<feature type="compositionally biased region" description="Low complexity" evidence="1">
    <location>
        <begin position="831"/>
        <end position="846"/>
    </location>
</feature>